<dbReference type="PANTHER" id="PTHR45947">
    <property type="entry name" value="SULFOQUINOVOSYL TRANSFERASE SQD2"/>
    <property type="match status" value="1"/>
</dbReference>
<evidence type="ECO:0000313" key="3">
    <source>
        <dbReference type="Proteomes" id="UP000035100"/>
    </source>
</evidence>
<proteinExistence type="predicted"/>
<dbReference type="GO" id="GO:0016757">
    <property type="term" value="F:glycosyltransferase activity"/>
    <property type="evidence" value="ECO:0007669"/>
    <property type="project" value="InterPro"/>
</dbReference>
<dbReference type="Proteomes" id="UP000035100">
    <property type="component" value="Unassembled WGS sequence"/>
</dbReference>
<name>A0A0D0P870_9RHOB</name>
<dbReference type="InterPro" id="IPR001296">
    <property type="entry name" value="Glyco_trans_1"/>
</dbReference>
<dbReference type="eggNOG" id="COG0438">
    <property type="taxonomic scope" value="Bacteria"/>
</dbReference>
<dbReference type="CDD" id="cd03801">
    <property type="entry name" value="GT4_PimA-like"/>
    <property type="match status" value="1"/>
</dbReference>
<keyword evidence="2" id="KW-0808">Transferase</keyword>
<keyword evidence="3" id="KW-1185">Reference proteome</keyword>
<dbReference type="AlphaFoldDB" id="A0A0D0P870"/>
<dbReference type="Pfam" id="PF00534">
    <property type="entry name" value="Glycos_transf_1"/>
    <property type="match status" value="1"/>
</dbReference>
<evidence type="ECO:0000313" key="2">
    <source>
        <dbReference type="EMBL" id="KIQ67771.1"/>
    </source>
</evidence>
<dbReference type="EMBL" id="AONG01000020">
    <property type="protein sequence ID" value="KIQ67771.1"/>
    <property type="molecule type" value="Genomic_DNA"/>
</dbReference>
<dbReference type="STRING" id="1123501.Wenmar_03731"/>
<organism evidence="2 3">
    <name type="scientific">Wenxinia marina DSM 24838</name>
    <dbReference type="NCBI Taxonomy" id="1123501"/>
    <lineage>
        <taxon>Bacteria</taxon>
        <taxon>Pseudomonadati</taxon>
        <taxon>Pseudomonadota</taxon>
        <taxon>Alphaproteobacteria</taxon>
        <taxon>Rhodobacterales</taxon>
        <taxon>Roseobacteraceae</taxon>
        <taxon>Wenxinia</taxon>
    </lineage>
</organism>
<dbReference type="Gene3D" id="3.40.50.2000">
    <property type="entry name" value="Glycogen Phosphorylase B"/>
    <property type="match status" value="1"/>
</dbReference>
<protein>
    <submittedName>
        <fullName evidence="2">Glycosyltransferase</fullName>
    </submittedName>
</protein>
<reference evidence="2 3" key="1">
    <citation type="submission" date="2013-01" db="EMBL/GenBank/DDBJ databases">
        <authorList>
            <person name="Fiebig A."/>
            <person name="Goeker M."/>
            <person name="Klenk H.-P.P."/>
        </authorList>
    </citation>
    <scope>NUCLEOTIDE SEQUENCE [LARGE SCALE GENOMIC DNA]</scope>
    <source>
        <strain evidence="2 3">DSM 24838</strain>
    </source>
</reference>
<dbReference type="PANTHER" id="PTHR45947:SF13">
    <property type="entry name" value="TRANSFERASE"/>
    <property type="match status" value="1"/>
</dbReference>
<dbReference type="RefSeq" id="WP_018302401.1">
    <property type="nucleotide sequence ID" value="NZ_KB902284.1"/>
</dbReference>
<comment type="caution">
    <text evidence="2">The sequence shown here is derived from an EMBL/GenBank/DDBJ whole genome shotgun (WGS) entry which is preliminary data.</text>
</comment>
<evidence type="ECO:0000259" key="1">
    <source>
        <dbReference type="Pfam" id="PF00534"/>
    </source>
</evidence>
<dbReference type="OrthoDB" id="9807414at2"/>
<dbReference type="PATRIC" id="fig|1123501.6.peg.3858"/>
<dbReference type="SUPFAM" id="SSF53756">
    <property type="entry name" value="UDP-Glycosyltransferase/glycogen phosphorylase"/>
    <property type="match status" value="1"/>
</dbReference>
<dbReference type="InterPro" id="IPR050194">
    <property type="entry name" value="Glycosyltransferase_grp1"/>
</dbReference>
<feature type="domain" description="Glycosyl transferase family 1" evidence="1">
    <location>
        <begin position="233"/>
        <end position="372"/>
    </location>
</feature>
<gene>
    <name evidence="2" type="ORF">Wenmar_03731</name>
</gene>
<accession>A0A0D0P870</accession>
<sequence length="421" mass="45230">MAIGRRPRLVVVNDATVARGGATGLALLQARLAAARGLEVVYFAGDRGAPAEFARHGITCLSAGGDELAKSAPLTAGTRGLYNRAARDLVRETVAATDTPHTVYHVHSFSKTLSPSIFSALRPVAHRTFVHAHDFFLACPNGGFMDYRRMKPCERVPLSLDCLGTNCDKRSYAQKLWRVARQDVLHRTMPRDAPWAGIVLLHPAMAPYMERAGYPPARLRTLRNPARALRPGRVEAERKDLFVFVGRVEAEKGVTELIGAAASAGVPLRVIGDGPLLPRLKAAHPEVDFSGWIDRDRIGEAIADARALVMPSRYPEPFGLVAAEASMSGLPVILSETALLAREVEGHGVGMTCDTRDPIAFASALRRMADLPPGDVAAMSRRGASGAAGLCTTPEEWIDGQIAMWSAAIGRTGPVPDDREA</sequence>